<organism evidence="1 2">
    <name type="scientific">Nelumbo nucifera</name>
    <name type="common">Sacred lotus</name>
    <dbReference type="NCBI Taxonomy" id="4432"/>
    <lineage>
        <taxon>Eukaryota</taxon>
        <taxon>Viridiplantae</taxon>
        <taxon>Streptophyta</taxon>
        <taxon>Embryophyta</taxon>
        <taxon>Tracheophyta</taxon>
        <taxon>Spermatophyta</taxon>
        <taxon>Magnoliopsida</taxon>
        <taxon>Proteales</taxon>
        <taxon>Nelumbonaceae</taxon>
        <taxon>Nelumbo</taxon>
    </lineage>
</organism>
<name>A0A822Y2D6_NELNU</name>
<gene>
    <name evidence="1" type="ORF">HUJ06_027591</name>
</gene>
<dbReference type="EMBL" id="DUZY01000002">
    <property type="protein sequence ID" value="DAD26123.1"/>
    <property type="molecule type" value="Genomic_DNA"/>
</dbReference>
<dbReference type="AlphaFoldDB" id="A0A822Y2D6"/>
<dbReference type="Proteomes" id="UP000607653">
    <property type="component" value="Unassembled WGS sequence"/>
</dbReference>
<proteinExistence type="predicted"/>
<accession>A0A822Y2D6</accession>
<reference evidence="1 2" key="1">
    <citation type="journal article" date="2020" name="Mol. Biol. Evol.">
        <title>Distinct Expression and Methylation Patterns for Genes with Different Fates following a Single Whole-Genome Duplication in Flowering Plants.</title>
        <authorList>
            <person name="Shi T."/>
            <person name="Rahmani R.S."/>
            <person name="Gugger P.F."/>
            <person name="Wang M."/>
            <person name="Li H."/>
            <person name="Zhang Y."/>
            <person name="Li Z."/>
            <person name="Wang Q."/>
            <person name="Van de Peer Y."/>
            <person name="Marchal K."/>
            <person name="Chen J."/>
        </authorList>
    </citation>
    <scope>NUCLEOTIDE SEQUENCE [LARGE SCALE GENOMIC DNA]</scope>
    <source>
        <tissue evidence="1">Leaf</tissue>
    </source>
</reference>
<protein>
    <submittedName>
        <fullName evidence="1">Uncharacterized protein</fullName>
    </submittedName>
</protein>
<comment type="caution">
    <text evidence="1">The sequence shown here is derived from an EMBL/GenBank/DDBJ whole genome shotgun (WGS) entry which is preliminary data.</text>
</comment>
<keyword evidence="2" id="KW-1185">Reference proteome</keyword>
<sequence>MLNLLCLLKLKYVEIMRDDIVDFGKSETDREREEAERERTRENWISLPENHATEINVVELQRVSVYFSSSPSSVR</sequence>
<evidence type="ECO:0000313" key="1">
    <source>
        <dbReference type="EMBL" id="DAD26123.1"/>
    </source>
</evidence>
<evidence type="ECO:0000313" key="2">
    <source>
        <dbReference type="Proteomes" id="UP000607653"/>
    </source>
</evidence>